<organism evidence="1 2">
    <name type="scientific">Xanthocytophaga flava</name>
    <dbReference type="NCBI Taxonomy" id="3048013"/>
    <lineage>
        <taxon>Bacteria</taxon>
        <taxon>Pseudomonadati</taxon>
        <taxon>Bacteroidota</taxon>
        <taxon>Cytophagia</taxon>
        <taxon>Cytophagales</taxon>
        <taxon>Rhodocytophagaceae</taxon>
        <taxon>Xanthocytophaga</taxon>
    </lineage>
</organism>
<evidence type="ECO:0000313" key="1">
    <source>
        <dbReference type="EMBL" id="MDJ1493790.1"/>
    </source>
</evidence>
<dbReference type="EMBL" id="JASJOT010000007">
    <property type="protein sequence ID" value="MDJ1493790.1"/>
    <property type="molecule type" value="Genomic_DNA"/>
</dbReference>
<gene>
    <name evidence="1" type="ORF">QNI19_12685</name>
</gene>
<proteinExistence type="predicted"/>
<dbReference type="RefSeq" id="WP_313996412.1">
    <property type="nucleotide sequence ID" value="NZ_JASJOT010000007.1"/>
</dbReference>
<name>A0ABT7CLD7_9BACT</name>
<reference evidence="1 2" key="1">
    <citation type="submission" date="2023-05" db="EMBL/GenBank/DDBJ databases">
        <authorList>
            <person name="Zhang X."/>
        </authorList>
    </citation>
    <scope>NUCLEOTIDE SEQUENCE [LARGE SCALE GENOMIC DNA]</scope>
    <source>
        <strain evidence="1 2">DM2B3-1</strain>
    </source>
</reference>
<dbReference type="Proteomes" id="UP001228581">
    <property type="component" value="Unassembled WGS sequence"/>
</dbReference>
<evidence type="ECO:0000313" key="2">
    <source>
        <dbReference type="Proteomes" id="UP001228581"/>
    </source>
</evidence>
<accession>A0ABT7CLD7</accession>
<protein>
    <submittedName>
        <fullName evidence="1">Uncharacterized protein</fullName>
    </submittedName>
</protein>
<keyword evidence="2" id="KW-1185">Reference proteome</keyword>
<comment type="caution">
    <text evidence="1">The sequence shown here is derived from an EMBL/GenBank/DDBJ whole genome shotgun (WGS) entry which is preliminary data.</text>
</comment>
<sequence length="193" mass="22925">MTDQDKLLLVRFITRMGMYIPERNKSNIISFVYGYEIGRNGECSFTKLLIEHMENKYSIPHSSVSWIGQIHFYAEKKKSSWESTFRQISLEIIGSEENGGLNQEMQDTIKTWIHSLIGRIEAQGNPWFNQWWVDEWKTVVMTKKNWFKNMWTPQEFKIIQAITKEVSNNNVFMIVPKEPLLSLSEKFRHLEKQ</sequence>